<feature type="region of interest" description="Disordered" evidence="1">
    <location>
        <begin position="546"/>
        <end position="895"/>
    </location>
</feature>
<feature type="compositionally biased region" description="Polar residues" evidence="1">
    <location>
        <begin position="814"/>
        <end position="832"/>
    </location>
</feature>
<sequence length="949" mass="100916">MLRAIREKMPPKKKANALFIPPKTLPGRSGRGPVNPPSASATKPTTKRPRAPDLQDKGWLDQQKLAELDVERERKGLPSLKKKIGEAKARKIEPVKDQGEVENEKKSKEKEEGEWKEKEMEKEMEPEPEPVSKLEPELEPEFKHEPEPEFEPEPAPELEEEVRRFTAEEKGKGRIPTLLEVAAAEATVEAPGLQDSSLVEEMGVSEPVLPALEPSTEPTTATVSDEQDEVFWTLINFFNSAPPLPGSPAQPPTTPITTKSAPVLPAPSVQSQASTSPPALSTTPSTPSAASTPPTLDDGDGDSRWESMSLLWEVEDPMFQSGWDFPYKPAFSIYKPNPWTEPNHELNTIMTVEIEDGAFDVAKWLRDQYDANVEIAANCKFEHPSNRSSGNPFAPLQNSLQNNSNPRGSNAADYYLNREAIQKDLQEERPEWILSAYGPGRDAPEQLWGGILEQSPEEMRLHAMTCEAAGNSQGALSDFEMLKSKAQEKIGAAYSDPDAAINYIMSALTKQPNRFSLVANNMNGEFAVGKRPVGFGASPAFAMSPANANPFGQPSGPAQNANPFKSGTSGFGQPSALGQTSSAFGQPPAIGAGAGFGQPSTLGQKPSAFGTPSALGTQSPFSQGTGFGQASSLGPKPNPFGTPAFGQPSQPAQGNAFGQPSQPAQSSPFGQPSQLGAKPSPFSNASASSAPAASPFSAFANNNAPGGNAFAPAATSMNNAFSQNNQQNSSPFGQPQQTPIAEVSTDSASTPPTSAFGAAGPSAASASPFGQPPQTSTSTFGQPSSANPFAQAQQSAFGQPSQQKANPFAPAAGVSSQANPATSASAGPSTNGPYAPNASRQHPAYSSYAQKDPATGQLQRFKGRPVAYKEVDEKPTPNVQNMDGTFSKIWFPDGPPQYYQDTEPDREYTDTEKTLWQGFAQTGKFQLAANGGGGMPLAPPVRENVQWDF</sequence>
<feature type="compositionally biased region" description="Polar residues" evidence="1">
    <location>
        <begin position="386"/>
        <end position="408"/>
    </location>
</feature>
<feature type="compositionally biased region" description="Polar residues" evidence="1">
    <location>
        <begin position="775"/>
        <end position="805"/>
    </location>
</feature>
<feature type="compositionally biased region" description="Acidic residues" evidence="1">
    <location>
        <begin position="148"/>
        <end position="159"/>
    </location>
</feature>
<feature type="compositionally biased region" description="Basic and acidic residues" evidence="1">
    <location>
        <begin position="1"/>
        <end position="10"/>
    </location>
</feature>
<feature type="compositionally biased region" description="Polar residues" evidence="1">
    <location>
        <begin position="647"/>
        <end position="674"/>
    </location>
</feature>
<evidence type="ECO:0000313" key="2">
    <source>
        <dbReference type="EMBL" id="KAJ4387536.1"/>
    </source>
</evidence>
<feature type="compositionally biased region" description="Low complexity" evidence="1">
    <location>
        <begin position="679"/>
        <end position="737"/>
    </location>
</feature>
<dbReference type="PANTHER" id="PTHR21099">
    <property type="entry name" value="RAD201"/>
    <property type="match status" value="1"/>
</dbReference>
<dbReference type="Proteomes" id="UP001140453">
    <property type="component" value="Unassembled WGS sequence"/>
</dbReference>
<dbReference type="GO" id="GO:0005634">
    <property type="term" value="C:nucleus"/>
    <property type="evidence" value="ECO:0007669"/>
    <property type="project" value="TreeGrafter"/>
</dbReference>
<dbReference type="PANTHER" id="PTHR21099:SF2">
    <property type="entry name" value="SI:CH211-113E8.11"/>
    <property type="match status" value="1"/>
</dbReference>
<feature type="compositionally biased region" description="Low complexity" evidence="1">
    <location>
        <begin position="273"/>
        <end position="296"/>
    </location>
</feature>
<reference evidence="2" key="1">
    <citation type="submission" date="2022-10" db="EMBL/GenBank/DDBJ databases">
        <title>Tapping the CABI collections for fungal endophytes: first genome assemblies for Collariella, Neodidymelliopsis, Ascochyta clinopodiicola, Didymella pomorum, Didymosphaeria variabile, Neocosmospora piperis and Neocucurbitaria cava.</title>
        <authorList>
            <person name="Hill R."/>
        </authorList>
    </citation>
    <scope>NUCLEOTIDE SEQUENCE</scope>
    <source>
        <strain evidence="2">IMI 355082</strain>
    </source>
</reference>
<dbReference type="EMBL" id="JAPEVB010000005">
    <property type="protein sequence ID" value="KAJ4387536.1"/>
    <property type="molecule type" value="Genomic_DNA"/>
</dbReference>
<gene>
    <name evidence="2" type="ORF">N0V93_008131</name>
</gene>
<feature type="region of interest" description="Disordered" evidence="1">
    <location>
        <begin position="84"/>
        <end position="159"/>
    </location>
</feature>
<evidence type="ECO:0000313" key="3">
    <source>
        <dbReference type="Proteomes" id="UP001140453"/>
    </source>
</evidence>
<feature type="region of interest" description="Disordered" evidence="1">
    <location>
        <begin position="1"/>
        <end position="60"/>
    </location>
</feature>
<feature type="compositionally biased region" description="Polar residues" evidence="1">
    <location>
        <begin position="614"/>
        <end position="632"/>
    </location>
</feature>
<accession>A0A9W8YM33</accession>
<feature type="region of interest" description="Disordered" evidence="1">
    <location>
        <begin position="242"/>
        <end position="304"/>
    </location>
</feature>
<dbReference type="OrthoDB" id="20729at2759"/>
<organism evidence="2 3">
    <name type="scientific">Gnomoniopsis smithogilvyi</name>
    <dbReference type="NCBI Taxonomy" id="1191159"/>
    <lineage>
        <taxon>Eukaryota</taxon>
        <taxon>Fungi</taxon>
        <taxon>Dikarya</taxon>
        <taxon>Ascomycota</taxon>
        <taxon>Pezizomycotina</taxon>
        <taxon>Sordariomycetes</taxon>
        <taxon>Sordariomycetidae</taxon>
        <taxon>Diaporthales</taxon>
        <taxon>Gnomoniaceae</taxon>
        <taxon>Gnomoniopsis</taxon>
    </lineage>
</organism>
<dbReference type="CDD" id="cd23954">
    <property type="entry name" value="AMO1_CTD"/>
    <property type="match status" value="1"/>
</dbReference>
<protein>
    <submittedName>
        <fullName evidence="2">Uncharacterized protein</fullName>
    </submittedName>
</protein>
<feature type="compositionally biased region" description="Low complexity" evidence="1">
    <location>
        <begin position="744"/>
        <end position="774"/>
    </location>
</feature>
<feature type="compositionally biased region" description="Polar residues" evidence="1">
    <location>
        <begin position="546"/>
        <end position="584"/>
    </location>
</feature>
<proteinExistence type="predicted"/>
<name>A0A9W8YM33_9PEZI</name>
<comment type="caution">
    <text evidence="2">The sequence shown here is derived from an EMBL/GenBank/DDBJ whole genome shotgun (WGS) entry which is preliminary data.</text>
</comment>
<keyword evidence="3" id="KW-1185">Reference proteome</keyword>
<feature type="compositionally biased region" description="Basic and acidic residues" evidence="1">
    <location>
        <begin position="50"/>
        <end position="60"/>
    </location>
</feature>
<feature type="region of interest" description="Disordered" evidence="1">
    <location>
        <begin position="384"/>
        <end position="411"/>
    </location>
</feature>
<feature type="compositionally biased region" description="Pro residues" evidence="1">
    <location>
        <begin position="242"/>
        <end position="254"/>
    </location>
</feature>
<evidence type="ECO:0000256" key="1">
    <source>
        <dbReference type="SAM" id="MobiDB-lite"/>
    </source>
</evidence>
<dbReference type="AlphaFoldDB" id="A0A9W8YM33"/>
<feature type="compositionally biased region" description="Basic and acidic residues" evidence="1">
    <location>
        <begin position="84"/>
        <end position="147"/>
    </location>
</feature>